<dbReference type="STRING" id="529505.SAMN05421761_10134"/>
<feature type="transmembrane region" description="Helical" evidence="1">
    <location>
        <begin position="15"/>
        <end position="34"/>
    </location>
</feature>
<dbReference type="AlphaFoldDB" id="A0A1N7JIF0"/>
<dbReference type="RefSeq" id="WP_076497389.1">
    <property type="nucleotide sequence ID" value="NZ_FTOP01000001.1"/>
</dbReference>
<sequence length="107" mass="12127">MENQQFSKEIKSKNLVLAALLGAFLPFAILAIIILTKEDVFETWMLFPLTIIPAGGAFGGLFFYLMGFQWFPKGNRKLIAVIFSTLFYFVILWISAVLAFSITGHWD</sequence>
<evidence type="ECO:0000256" key="1">
    <source>
        <dbReference type="SAM" id="Phobius"/>
    </source>
</evidence>
<proteinExistence type="predicted"/>
<feature type="transmembrane region" description="Helical" evidence="1">
    <location>
        <begin position="78"/>
        <end position="102"/>
    </location>
</feature>
<keyword evidence="1" id="KW-1133">Transmembrane helix</keyword>
<name>A0A1N7JIF0_9BACT</name>
<evidence type="ECO:0008006" key="4">
    <source>
        <dbReference type="Google" id="ProtNLM"/>
    </source>
</evidence>
<evidence type="ECO:0000313" key="2">
    <source>
        <dbReference type="EMBL" id="SIS49088.1"/>
    </source>
</evidence>
<accession>A0A1N7JIF0</accession>
<protein>
    <recommendedName>
        <fullName evidence="4">Potassium transporter KefB</fullName>
    </recommendedName>
</protein>
<gene>
    <name evidence="2" type="ORF">SAMN05421761_10134</name>
</gene>
<evidence type="ECO:0000313" key="3">
    <source>
        <dbReference type="Proteomes" id="UP000186026"/>
    </source>
</evidence>
<dbReference type="EMBL" id="FTOP01000001">
    <property type="protein sequence ID" value="SIS49088.1"/>
    <property type="molecule type" value="Genomic_DNA"/>
</dbReference>
<organism evidence="2 3">
    <name type="scientific">Belliella pelovolcani</name>
    <dbReference type="NCBI Taxonomy" id="529505"/>
    <lineage>
        <taxon>Bacteria</taxon>
        <taxon>Pseudomonadati</taxon>
        <taxon>Bacteroidota</taxon>
        <taxon>Cytophagia</taxon>
        <taxon>Cytophagales</taxon>
        <taxon>Cyclobacteriaceae</taxon>
        <taxon>Belliella</taxon>
    </lineage>
</organism>
<keyword evidence="1" id="KW-0472">Membrane</keyword>
<reference evidence="3" key="1">
    <citation type="submission" date="2017-01" db="EMBL/GenBank/DDBJ databases">
        <authorList>
            <person name="Varghese N."/>
            <person name="Submissions S."/>
        </authorList>
    </citation>
    <scope>NUCLEOTIDE SEQUENCE [LARGE SCALE GENOMIC DNA]</scope>
    <source>
        <strain evidence="3">DSM 46698</strain>
    </source>
</reference>
<feature type="transmembrane region" description="Helical" evidence="1">
    <location>
        <begin position="46"/>
        <end position="66"/>
    </location>
</feature>
<keyword evidence="3" id="KW-1185">Reference proteome</keyword>
<keyword evidence="1" id="KW-0812">Transmembrane</keyword>
<dbReference type="Proteomes" id="UP000186026">
    <property type="component" value="Unassembled WGS sequence"/>
</dbReference>
<dbReference type="OrthoDB" id="770034at2"/>